<evidence type="ECO:0000313" key="1">
    <source>
        <dbReference type="EMBL" id="PWN20950.1"/>
    </source>
</evidence>
<dbReference type="AlphaFoldDB" id="A0A316U6U5"/>
<dbReference type="PANTHER" id="PTHR28122">
    <property type="entry name" value="E3 UBIQUITIN-PROTEIN LIGASE SUBSTRATE RECEPTOR MMS22"/>
    <property type="match status" value="1"/>
</dbReference>
<dbReference type="GO" id="GO:0035361">
    <property type="term" value="C:Cul8-RING ubiquitin ligase complex"/>
    <property type="evidence" value="ECO:0007669"/>
    <property type="project" value="TreeGrafter"/>
</dbReference>
<dbReference type="GeneID" id="37012035"/>
<protein>
    <submittedName>
        <fullName evidence="1">Uncharacterized protein</fullName>
    </submittedName>
</protein>
<dbReference type="EMBL" id="KZ819326">
    <property type="protein sequence ID" value="PWN20950.1"/>
    <property type="molecule type" value="Genomic_DNA"/>
</dbReference>
<dbReference type="OrthoDB" id="2386201at2759"/>
<dbReference type="PANTHER" id="PTHR28122:SF1">
    <property type="entry name" value="E3 UBIQUITIN-PROTEIN LIGASE SUBSTRATE RECEPTOR MMS22"/>
    <property type="match status" value="1"/>
</dbReference>
<dbReference type="GO" id="GO:0005634">
    <property type="term" value="C:nucleus"/>
    <property type="evidence" value="ECO:0007669"/>
    <property type="project" value="InterPro"/>
</dbReference>
<dbReference type="Proteomes" id="UP000245942">
    <property type="component" value="Unassembled WGS sequence"/>
</dbReference>
<dbReference type="RefSeq" id="XP_025348110.1">
    <property type="nucleotide sequence ID" value="XM_025490301.1"/>
</dbReference>
<dbReference type="GO" id="GO:0000724">
    <property type="term" value="P:double-strand break repair via homologous recombination"/>
    <property type="evidence" value="ECO:0007669"/>
    <property type="project" value="TreeGrafter"/>
</dbReference>
<accession>A0A316U6U5</accession>
<keyword evidence="2" id="KW-1185">Reference proteome</keyword>
<feature type="non-terminal residue" evidence="1">
    <location>
        <position position="610"/>
    </location>
</feature>
<dbReference type="GO" id="GO:0031297">
    <property type="term" value="P:replication fork processing"/>
    <property type="evidence" value="ECO:0007669"/>
    <property type="project" value="InterPro"/>
</dbReference>
<gene>
    <name evidence="1" type="ORF">BCV69DRAFT_248575</name>
</gene>
<name>A0A316U6U5_9BASI</name>
<evidence type="ECO:0000313" key="2">
    <source>
        <dbReference type="Proteomes" id="UP000245942"/>
    </source>
</evidence>
<dbReference type="STRING" id="1684307.A0A316U6U5"/>
<dbReference type="InterPro" id="IPR019021">
    <property type="entry name" value="Mms22"/>
</dbReference>
<sequence length="610" mass="68680">MVCASQSHRGHGEAGDEPQAYVDDYSAEVWISLIHILSTAATVLGPHAGFWPVFEASLTQWRASLPPRRKVLTAEMIWYSLLSLCALSQFSASTGTTGSTPLLTQQWPLVVQALTATKLRYEEAVEQAMPSAAVSKRDQYIRAIVQRCFNLVSLWQWKMDGADIALSKLFDIFNDHRLADLPSEEDHDFPPFLREYDARLLFDESKREATSYHIFLKLLARAGRDLQATAKDSRDAERRVARLFSRVSPVRVMSFTRASPPTSRERSSLFNHYAVVMTHLYLMPSAGAQRLRQIKSFLVFKDADAQSQVTCIRAMLYAAIILRHYELDISVIATWFGAIFKTLLVEAEEVNRLSTKNEPGNHFESLRQARRVNSLLLTSLRSIQHIIEHQGLREEGESHARSMASTPSFPDIQLLDRAWTSDILESQTAIDPAVGMEVLKCIQVCLLHRNTCMDAIASRPTTALSNAEQGESQDSFGQLFEDVGDDAFDFSDPALDDMLGDNAAAAAREQRLVALRESDMALAQHLRDNISPAFFRLLSNIYHPDRQYVELLIDCWAGCAHVLVQNGLRDWHGYLTYGNESWKRLVDATGKRDVGLRFLQNVAVLDPNAY</sequence>
<proteinExistence type="predicted"/>
<organism evidence="1 2">
    <name type="scientific">Pseudomicrostroma glucosiphilum</name>
    <dbReference type="NCBI Taxonomy" id="1684307"/>
    <lineage>
        <taxon>Eukaryota</taxon>
        <taxon>Fungi</taxon>
        <taxon>Dikarya</taxon>
        <taxon>Basidiomycota</taxon>
        <taxon>Ustilaginomycotina</taxon>
        <taxon>Exobasidiomycetes</taxon>
        <taxon>Microstromatales</taxon>
        <taxon>Microstromatales incertae sedis</taxon>
        <taxon>Pseudomicrostroma</taxon>
    </lineage>
</organism>
<dbReference type="Pfam" id="PF09462">
    <property type="entry name" value="Mus7"/>
    <property type="match status" value="1"/>
</dbReference>
<reference evidence="1 2" key="1">
    <citation type="journal article" date="2018" name="Mol. Biol. Evol.">
        <title>Broad Genomic Sampling Reveals a Smut Pathogenic Ancestry of the Fungal Clade Ustilaginomycotina.</title>
        <authorList>
            <person name="Kijpornyongpan T."/>
            <person name="Mondo S.J."/>
            <person name="Barry K."/>
            <person name="Sandor L."/>
            <person name="Lee J."/>
            <person name="Lipzen A."/>
            <person name="Pangilinan J."/>
            <person name="LaButti K."/>
            <person name="Hainaut M."/>
            <person name="Henrissat B."/>
            <person name="Grigoriev I.V."/>
            <person name="Spatafora J.W."/>
            <person name="Aime M.C."/>
        </authorList>
    </citation>
    <scope>NUCLEOTIDE SEQUENCE [LARGE SCALE GENOMIC DNA]</scope>
    <source>
        <strain evidence="1 2">MCA 4718</strain>
    </source>
</reference>